<evidence type="ECO:0000256" key="2">
    <source>
        <dbReference type="SAM" id="SignalP"/>
    </source>
</evidence>
<dbReference type="RefSeq" id="WP_079667031.1">
    <property type="nucleotide sequence ID" value="NZ_FUYZ01000005.1"/>
</dbReference>
<keyword evidence="5" id="KW-1185">Reference proteome</keyword>
<dbReference type="Pfam" id="PF18962">
    <property type="entry name" value="Por_Secre_tail"/>
    <property type="match status" value="1"/>
</dbReference>
<gene>
    <name evidence="4" type="ORF">SAMN05660477_01782</name>
</gene>
<dbReference type="OrthoDB" id="1210035at2"/>
<evidence type="ECO:0000313" key="5">
    <source>
        <dbReference type="Proteomes" id="UP000191112"/>
    </source>
</evidence>
<feature type="signal peptide" evidence="2">
    <location>
        <begin position="1"/>
        <end position="23"/>
    </location>
</feature>
<reference evidence="4 5" key="1">
    <citation type="submission" date="2017-02" db="EMBL/GenBank/DDBJ databases">
        <authorList>
            <person name="Peterson S.W."/>
        </authorList>
    </citation>
    <scope>NUCLEOTIDE SEQUENCE [LARGE SCALE GENOMIC DNA]</scope>
    <source>
        <strain evidence="4 5">DSM 22323</strain>
    </source>
</reference>
<keyword evidence="1 2" id="KW-0732">Signal</keyword>
<dbReference type="EMBL" id="FUYZ01000005">
    <property type="protein sequence ID" value="SKB90919.1"/>
    <property type="molecule type" value="Genomic_DNA"/>
</dbReference>
<dbReference type="Proteomes" id="UP000191112">
    <property type="component" value="Unassembled WGS sequence"/>
</dbReference>
<evidence type="ECO:0000256" key="1">
    <source>
        <dbReference type="ARBA" id="ARBA00022729"/>
    </source>
</evidence>
<name>A0A1T5F453_9FLAO</name>
<protein>
    <submittedName>
        <fullName evidence="4">Por secretion system C-terminal sorting domain-containing protein</fullName>
    </submittedName>
</protein>
<accession>A0A1T5F453</accession>
<feature type="domain" description="Secretion system C-terminal sorting" evidence="3">
    <location>
        <begin position="372"/>
        <end position="451"/>
    </location>
</feature>
<evidence type="ECO:0000259" key="3">
    <source>
        <dbReference type="Pfam" id="PF18962"/>
    </source>
</evidence>
<dbReference type="InterPro" id="IPR026444">
    <property type="entry name" value="Secre_tail"/>
</dbReference>
<dbReference type="AlphaFoldDB" id="A0A1T5F453"/>
<sequence>MKKKNLLLQLCGAMLLVSSAMSAQEYRKITQPNSAFQDVNDNGVAVGFGLMYDWTTKVVTPKESVVYRLRSINNNGDMTAGVTVGAQKVASYKLNGSNSWTSIPLPPNTINSTLYTEGVPYQISENGKYIVGSMGLFDNQLQKDIVIPFIFDTTTGVTSRASNSDFVDGTFLTVNNAGDTAGWIDIPLTSTRRVPTLYSNSGVFKYIKNNSGNLPQVINNEVKAINNNGVAVGQFDNLPFIYDPATDTYTEFANPNPTKYFGGAFSSISEDGTIVGMWYTAGQSNRFATIYHPNLGTTPLDLKAYLESRGVTVQSGGTANNMGPALAISPNGKFIIGFEDGPAVVAYGWIVNIPELVLANNEVEASKLTVNVYPNPVIDDINIDLRTSKAGVAKVELYSLDGKLIKSENKNLSNGINHINVNVAQAAKGTKNLILVINTPEGNRISKKLVIK</sequence>
<proteinExistence type="predicted"/>
<dbReference type="NCBIfam" id="TIGR04183">
    <property type="entry name" value="Por_Secre_tail"/>
    <property type="match status" value="1"/>
</dbReference>
<feature type="chain" id="PRO_5010530263" evidence="2">
    <location>
        <begin position="24"/>
        <end position="452"/>
    </location>
</feature>
<organism evidence="4 5">
    <name type="scientific">Soonwooa buanensis</name>
    <dbReference type="NCBI Taxonomy" id="619805"/>
    <lineage>
        <taxon>Bacteria</taxon>
        <taxon>Pseudomonadati</taxon>
        <taxon>Bacteroidota</taxon>
        <taxon>Flavobacteriia</taxon>
        <taxon>Flavobacteriales</taxon>
        <taxon>Weeksellaceae</taxon>
        <taxon>Chryseobacterium group</taxon>
        <taxon>Soonwooa</taxon>
    </lineage>
</organism>
<evidence type="ECO:0000313" key="4">
    <source>
        <dbReference type="EMBL" id="SKB90919.1"/>
    </source>
</evidence>